<dbReference type="EMBL" id="FNVR01000019">
    <property type="protein sequence ID" value="SEG22992.1"/>
    <property type="molecule type" value="Genomic_DNA"/>
</dbReference>
<organism evidence="1 2">
    <name type="scientific">Algoriphagus boritolerans DSM 17298 = JCM 18970</name>
    <dbReference type="NCBI Taxonomy" id="1120964"/>
    <lineage>
        <taxon>Bacteria</taxon>
        <taxon>Pseudomonadati</taxon>
        <taxon>Bacteroidota</taxon>
        <taxon>Cytophagia</taxon>
        <taxon>Cytophagales</taxon>
        <taxon>Cyclobacteriaceae</taxon>
        <taxon>Algoriphagus</taxon>
    </lineage>
</organism>
<accession>A0A1H5YH02</accession>
<evidence type="ECO:0000313" key="2">
    <source>
        <dbReference type="Proteomes" id="UP000236736"/>
    </source>
</evidence>
<reference evidence="2" key="1">
    <citation type="submission" date="2016-10" db="EMBL/GenBank/DDBJ databases">
        <authorList>
            <person name="Varghese N."/>
            <person name="Submissions S."/>
        </authorList>
    </citation>
    <scope>NUCLEOTIDE SEQUENCE [LARGE SCALE GENOMIC DNA]</scope>
    <source>
        <strain evidence="2">DSM 17298</strain>
    </source>
</reference>
<protein>
    <submittedName>
        <fullName evidence="1">Uncharacterized protein</fullName>
    </submittedName>
</protein>
<sequence length="57" mass="6542">MTPNFFMKKLVFLNLFFTAIFYSCGENSTIPFSKDSSKTDTLIFYSENEIIDLGEEG</sequence>
<dbReference type="Proteomes" id="UP000236736">
    <property type="component" value="Unassembled WGS sequence"/>
</dbReference>
<proteinExistence type="predicted"/>
<gene>
    <name evidence="1" type="ORF">SAMN03080598_02978</name>
</gene>
<evidence type="ECO:0000313" key="1">
    <source>
        <dbReference type="EMBL" id="SEG22992.1"/>
    </source>
</evidence>
<keyword evidence="2" id="KW-1185">Reference proteome</keyword>
<dbReference type="AlphaFoldDB" id="A0A1H5YH02"/>
<name>A0A1H5YH02_9BACT</name>